<dbReference type="GO" id="GO:0005576">
    <property type="term" value="C:extracellular region"/>
    <property type="evidence" value="ECO:0007669"/>
    <property type="project" value="UniProtKB-SubCell"/>
</dbReference>
<keyword evidence="3" id="KW-0964">Secreted</keyword>
<dbReference type="InterPro" id="IPR045379">
    <property type="entry name" value="Crinkler_N"/>
</dbReference>
<dbReference type="Pfam" id="PF20147">
    <property type="entry name" value="Crinkler"/>
    <property type="match status" value="1"/>
</dbReference>
<feature type="domain" description="Crinkler effector protein N-terminal" evidence="4">
    <location>
        <begin position="6"/>
        <end position="109"/>
    </location>
</feature>
<organism evidence="5 6">
    <name type="scientific">Entomortierella chlamydospora</name>
    <dbReference type="NCBI Taxonomy" id="101097"/>
    <lineage>
        <taxon>Eukaryota</taxon>
        <taxon>Fungi</taxon>
        <taxon>Fungi incertae sedis</taxon>
        <taxon>Mucoromycota</taxon>
        <taxon>Mortierellomycotina</taxon>
        <taxon>Mortierellomycetes</taxon>
        <taxon>Mortierellales</taxon>
        <taxon>Mortierellaceae</taxon>
        <taxon>Entomortierella</taxon>
    </lineage>
</organism>
<keyword evidence="6" id="KW-1185">Reference proteome</keyword>
<dbReference type="EMBL" id="JAAAID010001286">
    <property type="protein sequence ID" value="KAG0010682.1"/>
    <property type="molecule type" value="Genomic_DNA"/>
</dbReference>
<evidence type="ECO:0000313" key="6">
    <source>
        <dbReference type="Proteomes" id="UP000703661"/>
    </source>
</evidence>
<evidence type="ECO:0000313" key="5">
    <source>
        <dbReference type="EMBL" id="KAG0010682.1"/>
    </source>
</evidence>
<dbReference type="Proteomes" id="UP000703661">
    <property type="component" value="Unassembled WGS sequence"/>
</dbReference>
<comment type="subcellular location">
    <subcellularLocation>
        <location evidence="1">Host cell</location>
    </subcellularLocation>
    <subcellularLocation>
        <location evidence="2">Secreted</location>
    </subcellularLocation>
</comment>
<comment type="caution">
    <text evidence="5">The sequence shown here is derived from an EMBL/GenBank/DDBJ whole genome shotgun (WGS) entry which is preliminary data.</text>
</comment>
<proteinExistence type="predicted"/>
<protein>
    <recommendedName>
        <fullName evidence="4">Crinkler effector protein N-terminal domain-containing protein</fullName>
    </recommendedName>
</protein>
<dbReference type="AlphaFoldDB" id="A0A9P6MRQ5"/>
<dbReference type="OrthoDB" id="2393824at2759"/>
<evidence type="ECO:0000259" key="4">
    <source>
        <dbReference type="Pfam" id="PF20147"/>
    </source>
</evidence>
<accession>A0A9P6MRQ5</accession>
<evidence type="ECO:0000256" key="3">
    <source>
        <dbReference type="ARBA" id="ARBA00022525"/>
    </source>
</evidence>
<dbReference type="GO" id="GO:0043657">
    <property type="term" value="C:host cell"/>
    <property type="evidence" value="ECO:0007669"/>
    <property type="project" value="UniProtKB-SubCell"/>
</dbReference>
<evidence type="ECO:0000256" key="2">
    <source>
        <dbReference type="ARBA" id="ARBA00004613"/>
    </source>
</evidence>
<name>A0A9P6MRQ5_9FUNG</name>
<gene>
    <name evidence="5" type="ORF">BGZ80_001265</name>
</gene>
<evidence type="ECO:0000256" key="1">
    <source>
        <dbReference type="ARBA" id="ARBA00004340"/>
    </source>
</evidence>
<reference evidence="5" key="1">
    <citation type="journal article" date="2020" name="Fungal Divers.">
        <title>Resolving the Mortierellaceae phylogeny through synthesis of multi-gene phylogenetics and phylogenomics.</title>
        <authorList>
            <person name="Vandepol N."/>
            <person name="Liber J."/>
            <person name="Desiro A."/>
            <person name="Na H."/>
            <person name="Kennedy M."/>
            <person name="Barry K."/>
            <person name="Grigoriev I.V."/>
            <person name="Miller A.N."/>
            <person name="O'Donnell K."/>
            <person name="Stajich J.E."/>
            <person name="Bonito G."/>
        </authorList>
    </citation>
    <scope>NUCLEOTIDE SEQUENCE</scope>
    <source>
        <strain evidence="5">NRRL 2769</strain>
    </source>
</reference>
<sequence>MLDKHLTLFCLVVDGEATSNAFSVEIDSNKTVDGFKKLIKAEKSPEFDDIVADKLTLWRVSIPDDNEDDIPILLNSVSNDEKKKLKATSELIEVFEEKPPKKTIRIIVQRAPPVQAPVPVRALTPLSSYPSDESRSNTSLCADAPVAERFESNVLLKRLKGMQSQDLPVFGVSGCGKTRSVIEMLCLQWGFYFNAVKNDIGSDDLSYLAERIDAKVLEEQGANANTLFAKNTTLLLFLSRLLILNYCLRVPDCRQTFTSASWTILQVCPTMFNNVFSELFRELYAKLKTHAITESELLPIVRDEFQSAQESLVAFNYPNFSSESKLRLVVDDAQILSDKGSTTFRSSSAQADLRPMLSPVLNGFRAIGGRGELTIIYCGTGLSIRTLHWAMSSGDGVKEYGSSTFPYIEFGGWMDSDLVQSYIDRIKEQLPEDDSKRIVDTLILPAAIDMLHKRLAGRYRPIVTCIEGILETGKWETAINNTETMITSWKDRERRDNLCGELNRLETKIANHPELFTSCSSIRETLGLFLFRNRLLDASLTVLENEVQLVEAAFGRIKLFEGAARTVLDEPFALKATNNYFREKDPSLISAAERAMLHSDNASAHGNMGKH</sequence>